<reference evidence="1 2" key="1">
    <citation type="submission" date="2018-01" db="EMBL/GenBank/DDBJ databases">
        <title>Complete and assembled Genome of Pantoea calida DSM22759T.</title>
        <authorList>
            <person name="Stevens M.J.A."/>
            <person name="Zurfluh K."/>
            <person name="Stephan R."/>
        </authorList>
    </citation>
    <scope>NUCLEOTIDE SEQUENCE [LARGE SCALE GENOMIC DNA]</scope>
    <source>
        <strain evidence="1 2">DSM 22759</strain>
    </source>
</reference>
<protein>
    <submittedName>
        <fullName evidence="1">Uncharacterized protein</fullName>
    </submittedName>
</protein>
<dbReference type="GeneID" id="84630428"/>
<organism evidence="1 2">
    <name type="scientific">Mixta calida</name>
    <dbReference type="NCBI Taxonomy" id="665913"/>
    <lineage>
        <taxon>Bacteria</taxon>
        <taxon>Pseudomonadati</taxon>
        <taxon>Pseudomonadota</taxon>
        <taxon>Gammaproteobacteria</taxon>
        <taxon>Enterobacterales</taxon>
        <taxon>Erwiniaceae</taxon>
        <taxon>Mixta</taxon>
    </lineage>
</organism>
<evidence type="ECO:0000313" key="2">
    <source>
        <dbReference type="Proteomes" id="UP000237673"/>
    </source>
</evidence>
<dbReference type="EMBL" id="CP026378">
    <property type="protein sequence ID" value="AUY24480.1"/>
    <property type="molecule type" value="Genomic_DNA"/>
</dbReference>
<dbReference type="Proteomes" id="UP000237673">
    <property type="component" value="Chromosome"/>
</dbReference>
<dbReference type="RefSeq" id="WP_038627564.1">
    <property type="nucleotide sequence ID" value="NZ_CAXOMJ010000010.1"/>
</dbReference>
<keyword evidence="2" id="KW-1185">Reference proteome</keyword>
<proteinExistence type="predicted"/>
<accession>A0ABM6S0T4</accession>
<evidence type="ECO:0000313" key="1">
    <source>
        <dbReference type="EMBL" id="AUY24480.1"/>
    </source>
</evidence>
<name>A0ABM6S0T4_9GAMM</name>
<gene>
    <name evidence="1" type="ORF">C2E16_05835</name>
</gene>
<sequence>MRKIIPCDILQAEEDPLKLKSIIHQNIPKIEKLLTGDLQWFSQNALLVPGTIKIISVELQHHHRYKMHYQFDWNVFNPCLDINQTETSQESIEFEVITGALAFDFIDNTRPSTADEF</sequence>